<evidence type="ECO:0000256" key="2">
    <source>
        <dbReference type="ARBA" id="ARBA00004196"/>
    </source>
</evidence>
<accession>A0A420ECS5</accession>
<keyword evidence="9" id="KW-1133">Transmembrane helix</keyword>
<dbReference type="RefSeq" id="WP_120354555.1">
    <property type="nucleotide sequence ID" value="NZ_RAQO01000005.1"/>
</dbReference>
<organism evidence="11 12">
    <name type="scientific">Alginatibacterium sediminis</name>
    <dbReference type="NCBI Taxonomy" id="2164068"/>
    <lineage>
        <taxon>Bacteria</taxon>
        <taxon>Pseudomonadati</taxon>
        <taxon>Pseudomonadota</taxon>
        <taxon>Gammaproteobacteria</taxon>
        <taxon>Alteromonadales</taxon>
        <taxon>Alteromonadaceae</taxon>
        <taxon>Alginatibacterium</taxon>
    </lineage>
</organism>
<dbReference type="GO" id="GO:0004222">
    <property type="term" value="F:metalloendopeptidase activity"/>
    <property type="evidence" value="ECO:0007669"/>
    <property type="project" value="TreeGrafter"/>
</dbReference>
<proteinExistence type="predicted"/>
<dbReference type="Proteomes" id="UP000286482">
    <property type="component" value="Unassembled WGS sequence"/>
</dbReference>
<feature type="region of interest" description="Disordered" evidence="8">
    <location>
        <begin position="60"/>
        <end position="132"/>
    </location>
</feature>
<evidence type="ECO:0000256" key="6">
    <source>
        <dbReference type="ARBA" id="ARBA00022833"/>
    </source>
</evidence>
<sequence length="489" mass="54830">MLLKQKAHTSYRRFPKRHRKLSIVLVAIVAIAIIWPLSEPEPESSSVLAQRQSLALGQKNIHEQQDNRHTTTAANQTKAEPISPLAARRKQNNQQQQDSESIVQQELAVSQERLKTDSAEPSVPSLETIPLNQAPSPRTEVYTIAKGDTLSTIFEQFDIGQSAMYQVLEADVSLLALDTLKPGDLLKFWIDEHQQLQKLEIRFNPAHQVLYSRVDDKEFTYEDIIIDGDWAQFPIKGIIEGSFSVSADRAGLTRGEVAQVAGLFKDKINFNRDFRVGDTFEIVRNRQFINGVPSGQSELSAIRLGNQKRELSAYLYQDGNYYDVKGDSLARAFLRRPLTQNYRVSSSFNPNRKHPVTGRIRPHNGVDFATPRGTKVLAAGDGVVTRIENHPYAGKYIVIEHGGQYRTRYLHLNKFKVSKGQAVSRGQTIALSGNTGRSTGPHLHYEFHINGRPVNPLTAKIPVAAAIDSSERDKFQALVKELNQMMEAG</sequence>
<evidence type="ECO:0000313" key="11">
    <source>
        <dbReference type="EMBL" id="RKF18476.1"/>
    </source>
</evidence>
<dbReference type="OrthoDB" id="9805070at2"/>
<dbReference type="InterPro" id="IPR011055">
    <property type="entry name" value="Dup_hybrid_motif"/>
</dbReference>
<feature type="domain" description="LysM" evidence="10">
    <location>
        <begin position="140"/>
        <end position="188"/>
    </location>
</feature>
<dbReference type="InterPro" id="IPR045834">
    <property type="entry name" value="Csd3_N2"/>
</dbReference>
<dbReference type="Pfam" id="PF19425">
    <property type="entry name" value="Csd3_N2"/>
    <property type="match status" value="1"/>
</dbReference>
<evidence type="ECO:0000256" key="9">
    <source>
        <dbReference type="SAM" id="Phobius"/>
    </source>
</evidence>
<feature type="compositionally biased region" description="Basic and acidic residues" evidence="8">
    <location>
        <begin position="60"/>
        <end position="69"/>
    </location>
</feature>
<comment type="subcellular location">
    <subcellularLocation>
        <location evidence="2">Cell envelope</location>
    </subcellularLocation>
</comment>
<dbReference type="InterPro" id="IPR007340">
    <property type="entry name" value="LysM_Opacity-associatedA"/>
</dbReference>
<keyword evidence="5" id="KW-0378">Hydrolase</keyword>
<dbReference type="SUPFAM" id="SSF51261">
    <property type="entry name" value="Duplicated hybrid motif"/>
    <property type="match status" value="1"/>
</dbReference>
<evidence type="ECO:0000256" key="7">
    <source>
        <dbReference type="ARBA" id="ARBA00023049"/>
    </source>
</evidence>
<protein>
    <submittedName>
        <fullName evidence="11">Peptidase M23</fullName>
    </submittedName>
</protein>
<evidence type="ECO:0000256" key="1">
    <source>
        <dbReference type="ARBA" id="ARBA00001947"/>
    </source>
</evidence>
<gene>
    <name evidence="11" type="ORF">DBZ36_08675</name>
</gene>
<feature type="transmembrane region" description="Helical" evidence="9">
    <location>
        <begin position="21"/>
        <end position="38"/>
    </location>
</feature>
<comment type="caution">
    <text evidence="11">The sequence shown here is derived from an EMBL/GenBank/DDBJ whole genome shotgun (WGS) entry which is preliminary data.</text>
</comment>
<dbReference type="GO" id="GO:0030313">
    <property type="term" value="C:cell envelope"/>
    <property type="evidence" value="ECO:0007669"/>
    <property type="project" value="UniProtKB-SubCell"/>
</dbReference>
<dbReference type="CDD" id="cd12797">
    <property type="entry name" value="M23_peptidase"/>
    <property type="match status" value="1"/>
</dbReference>
<dbReference type="FunFam" id="2.70.70.10:FF:000002">
    <property type="entry name" value="Murein DD-endopeptidase MepM"/>
    <property type="match status" value="1"/>
</dbReference>
<evidence type="ECO:0000259" key="10">
    <source>
        <dbReference type="PROSITE" id="PS51782"/>
    </source>
</evidence>
<dbReference type="InterPro" id="IPR050570">
    <property type="entry name" value="Cell_wall_metabolism_enzyme"/>
</dbReference>
<dbReference type="InterPro" id="IPR016047">
    <property type="entry name" value="M23ase_b-sheet_dom"/>
</dbReference>
<keyword evidence="12" id="KW-1185">Reference proteome</keyword>
<dbReference type="InterPro" id="IPR018392">
    <property type="entry name" value="LysM"/>
</dbReference>
<keyword evidence="6" id="KW-0862">Zinc</keyword>
<evidence type="ECO:0000256" key="4">
    <source>
        <dbReference type="ARBA" id="ARBA00022723"/>
    </source>
</evidence>
<dbReference type="Gene3D" id="3.10.450.350">
    <property type="match status" value="2"/>
</dbReference>
<dbReference type="Gene3D" id="2.70.70.10">
    <property type="entry name" value="Glucose Permease (Domain IIA)"/>
    <property type="match status" value="1"/>
</dbReference>
<feature type="compositionally biased region" description="Low complexity" evidence="8">
    <location>
        <begin position="92"/>
        <end position="106"/>
    </location>
</feature>
<reference evidence="11 12" key="1">
    <citation type="submission" date="2018-09" db="EMBL/GenBank/DDBJ databases">
        <authorList>
            <person name="Wang Z."/>
        </authorList>
    </citation>
    <scope>NUCLEOTIDE SEQUENCE [LARGE SCALE GENOMIC DNA]</scope>
    <source>
        <strain evidence="11 12">ALS 81</strain>
    </source>
</reference>
<dbReference type="GO" id="GO:0046872">
    <property type="term" value="F:metal ion binding"/>
    <property type="evidence" value="ECO:0007669"/>
    <property type="project" value="UniProtKB-KW"/>
</dbReference>
<keyword evidence="9" id="KW-0472">Membrane</keyword>
<comment type="cofactor">
    <cofactor evidence="1">
        <name>Zn(2+)</name>
        <dbReference type="ChEBI" id="CHEBI:29105"/>
    </cofactor>
</comment>
<dbReference type="PROSITE" id="PS51782">
    <property type="entry name" value="LYSM"/>
    <property type="match status" value="1"/>
</dbReference>
<dbReference type="EMBL" id="RAQO01000005">
    <property type="protein sequence ID" value="RKF18476.1"/>
    <property type="molecule type" value="Genomic_DNA"/>
</dbReference>
<name>A0A420ECS5_9ALTE</name>
<evidence type="ECO:0000256" key="3">
    <source>
        <dbReference type="ARBA" id="ARBA00022670"/>
    </source>
</evidence>
<dbReference type="PANTHER" id="PTHR21666">
    <property type="entry name" value="PEPTIDASE-RELATED"/>
    <property type="match status" value="1"/>
</dbReference>
<dbReference type="GO" id="GO:0042834">
    <property type="term" value="F:peptidoglycan binding"/>
    <property type="evidence" value="ECO:0007669"/>
    <property type="project" value="InterPro"/>
</dbReference>
<keyword evidence="7" id="KW-0482">Metalloprotease</keyword>
<dbReference type="GO" id="GO:0006508">
    <property type="term" value="P:proteolysis"/>
    <property type="evidence" value="ECO:0007669"/>
    <property type="project" value="UniProtKB-KW"/>
</dbReference>
<keyword evidence="4" id="KW-0479">Metal-binding</keyword>
<evidence type="ECO:0000256" key="5">
    <source>
        <dbReference type="ARBA" id="ARBA00022801"/>
    </source>
</evidence>
<dbReference type="Pfam" id="PF01551">
    <property type="entry name" value="Peptidase_M23"/>
    <property type="match status" value="1"/>
</dbReference>
<dbReference type="Pfam" id="PF04225">
    <property type="entry name" value="LysM_OapA"/>
    <property type="match status" value="1"/>
</dbReference>
<keyword evidence="9" id="KW-0812">Transmembrane</keyword>
<dbReference type="PANTHER" id="PTHR21666:SF292">
    <property type="entry name" value="MUREIN DD-ENDOPEPTIDASE MEPM"/>
    <property type="match status" value="1"/>
</dbReference>
<keyword evidence="3" id="KW-0645">Protease</keyword>
<evidence type="ECO:0000256" key="8">
    <source>
        <dbReference type="SAM" id="MobiDB-lite"/>
    </source>
</evidence>
<evidence type="ECO:0000313" key="12">
    <source>
        <dbReference type="Proteomes" id="UP000286482"/>
    </source>
</evidence>
<dbReference type="AlphaFoldDB" id="A0A420ECS5"/>